<evidence type="ECO:0000313" key="4">
    <source>
        <dbReference type="Proteomes" id="UP000717996"/>
    </source>
</evidence>
<feature type="transmembrane region" description="Helical" evidence="1">
    <location>
        <begin position="45"/>
        <end position="75"/>
    </location>
</feature>
<evidence type="ECO:0000256" key="1">
    <source>
        <dbReference type="SAM" id="Phobius"/>
    </source>
</evidence>
<feature type="transmembrane region" description="Helical" evidence="1">
    <location>
        <begin position="12"/>
        <end position="33"/>
    </location>
</feature>
<sequence length="809" mass="90258">METDPAQTQYDGGIIFTSYLIAVLGAMTALELLTRRTHIRGFNNWFFLLASAFSMGGVGIWSIITVFLAFVFVGITEEAKISRIVPSGIIAGLGIASMHYLGQLAVAYFILKNRTVYVICAIIIAVCAATAALLIFFKLREQWANQWYKRLGCAMLMGVAVCGMHYTALAGTVYYPGTANTKPPQPEMATQSLIGVVAGIVVFACIILCILSTKGRIERIKSFFLKNNKDRQKRIFLGLVLFDTNGRILVKVDGTVPTKEILSEDERNPNGIIRNFTPKHPLFSVLLEISIEWQKKVNEDDVVLFHSLCTDYKDIETIFTNASNVLAQELHFTDLAYLGCLYDSVLNTNTVLKEKKGLLNLPIVKKLRKGVKQVNCSSSNLLGKQDCGDAVPATTESEFRLPQTSKYPNQEEATIDIASIEKRPLSDALSVYNSNGEDKYIFLVSRFRYAKGLDKLLSAGFRFADPIFIAKTMSEKLRIPSDFLFDTFQDMLQVADLPMTVHKSLEPQQTSASSIQVGLFIVLEEGKGESLSRHIVVDRQRRYTFPIVQFQHGNDKPLPTALAEIQKKVIANLKNQTLSTIASLDNQTLSSEMIRTLTLGIKSDSKDAPLAIEFARSLAVTSKKLIEFIDSNYGRFFSTSATLYSNVRDIPAFALLENPCQLILFRAVIRIPGIEQAINQAMSGPIKCSPIDIYRNLAYFATNLAIENHRVEQIGQLSEQRRIYENSCSPSIQKSTKKAVNLQILPSLSPPPRVKVNRHNASPTIDHIFQNTPIPLLPVESQATLKILPTQQRFSWFEDVYTEALSTNR</sequence>
<keyword evidence="1" id="KW-0812">Transmembrane</keyword>
<feature type="transmembrane region" description="Helical" evidence="1">
    <location>
        <begin position="193"/>
        <end position="213"/>
    </location>
</feature>
<dbReference type="OrthoDB" id="264015at2759"/>
<organism evidence="3 4">
    <name type="scientific">Rhizopus oryzae</name>
    <name type="common">Mucormycosis agent</name>
    <name type="synonym">Rhizopus arrhizus var. delemar</name>
    <dbReference type="NCBI Taxonomy" id="64495"/>
    <lineage>
        <taxon>Eukaryota</taxon>
        <taxon>Fungi</taxon>
        <taxon>Fungi incertae sedis</taxon>
        <taxon>Mucoromycota</taxon>
        <taxon>Mucoromycotina</taxon>
        <taxon>Mucoromycetes</taxon>
        <taxon>Mucorales</taxon>
        <taxon>Mucorineae</taxon>
        <taxon>Rhizopodaceae</taxon>
        <taxon>Rhizopus</taxon>
    </lineage>
</organism>
<feature type="transmembrane region" description="Helical" evidence="1">
    <location>
        <begin position="116"/>
        <end position="139"/>
    </location>
</feature>
<keyword evidence="1" id="KW-0472">Membrane</keyword>
<dbReference type="PANTHER" id="PTHR35152">
    <property type="entry name" value="DOMAIN SIGNALLING PROTEIN, PUTATIVE (AFU_ORTHOLOGUE AFUA_5G11310)-RELATED"/>
    <property type="match status" value="1"/>
</dbReference>
<keyword evidence="1" id="KW-1133">Transmembrane helix</keyword>
<accession>A0A9P7C4Z1</accession>
<comment type="caution">
    <text evidence="3">The sequence shown here is derived from an EMBL/GenBank/DDBJ whole genome shotgun (WGS) entry which is preliminary data.</text>
</comment>
<dbReference type="PANTHER" id="PTHR35152:SF1">
    <property type="entry name" value="DOMAIN SIGNALLING PROTEIN, PUTATIVE (AFU_ORTHOLOGUE AFUA_5G11310)-RELATED"/>
    <property type="match status" value="1"/>
</dbReference>
<name>A0A9P7C4Z1_RHIOR</name>
<dbReference type="EMBL" id="JAANIT010002600">
    <property type="protein sequence ID" value="KAG1535974.1"/>
    <property type="molecule type" value="Genomic_DNA"/>
</dbReference>
<evidence type="ECO:0000259" key="2">
    <source>
        <dbReference type="Pfam" id="PF03707"/>
    </source>
</evidence>
<dbReference type="AlphaFoldDB" id="A0A9P7C4Z1"/>
<gene>
    <name evidence="3" type="ORF">G6F51_011226</name>
</gene>
<feature type="transmembrane region" description="Helical" evidence="1">
    <location>
        <begin position="151"/>
        <end position="173"/>
    </location>
</feature>
<feature type="domain" description="MHYT" evidence="2">
    <location>
        <begin position="92"/>
        <end position="144"/>
    </location>
</feature>
<feature type="transmembrane region" description="Helical" evidence="1">
    <location>
        <begin position="87"/>
        <end position="110"/>
    </location>
</feature>
<protein>
    <recommendedName>
        <fullName evidence="2">MHYT domain-containing protein</fullName>
    </recommendedName>
</protein>
<proteinExistence type="predicted"/>
<reference evidence="3" key="1">
    <citation type="journal article" date="2020" name="Microb. Genom.">
        <title>Genetic diversity of clinical and environmental Mucorales isolates obtained from an investigation of mucormycosis cases among solid organ transplant recipients.</title>
        <authorList>
            <person name="Nguyen M.H."/>
            <person name="Kaul D."/>
            <person name="Muto C."/>
            <person name="Cheng S.J."/>
            <person name="Richter R.A."/>
            <person name="Bruno V.M."/>
            <person name="Liu G."/>
            <person name="Beyhan S."/>
            <person name="Sundermann A.J."/>
            <person name="Mounaud S."/>
            <person name="Pasculle A.W."/>
            <person name="Nierman W.C."/>
            <person name="Driscoll E."/>
            <person name="Cumbie R."/>
            <person name="Clancy C.J."/>
            <person name="Dupont C.L."/>
        </authorList>
    </citation>
    <scope>NUCLEOTIDE SEQUENCE</scope>
    <source>
        <strain evidence="3">GL16</strain>
    </source>
</reference>
<dbReference type="Pfam" id="PF03707">
    <property type="entry name" value="MHYT"/>
    <property type="match status" value="1"/>
</dbReference>
<dbReference type="Proteomes" id="UP000717996">
    <property type="component" value="Unassembled WGS sequence"/>
</dbReference>
<evidence type="ECO:0000313" key="3">
    <source>
        <dbReference type="EMBL" id="KAG1535974.1"/>
    </source>
</evidence>
<dbReference type="InterPro" id="IPR005330">
    <property type="entry name" value="MHYT_dom"/>
</dbReference>